<evidence type="ECO:0000313" key="3">
    <source>
        <dbReference type="Proteomes" id="UP000091967"/>
    </source>
</evidence>
<reference evidence="2 3" key="1">
    <citation type="submission" date="2016-06" db="EMBL/GenBank/DDBJ databases">
        <title>Living apart together: crosstalk between the core and supernumerary genomes in a fungal plant pathogen.</title>
        <authorList>
            <person name="Vanheule A."/>
            <person name="Audenaert K."/>
            <person name="Warris S."/>
            <person name="Van De Geest H."/>
            <person name="Schijlen E."/>
            <person name="Hofte M."/>
            <person name="De Saeger S."/>
            <person name="Haesaert G."/>
            <person name="Waalwijk C."/>
            <person name="Van Der Lee T."/>
        </authorList>
    </citation>
    <scope>NUCLEOTIDE SEQUENCE [LARGE SCALE GENOMIC DNA]</scope>
    <source>
        <strain evidence="2 3">2516</strain>
    </source>
</reference>
<evidence type="ECO:0008006" key="4">
    <source>
        <dbReference type="Google" id="ProtNLM"/>
    </source>
</evidence>
<organism evidence="2 3">
    <name type="scientific">Fusarium poae</name>
    <dbReference type="NCBI Taxonomy" id="36050"/>
    <lineage>
        <taxon>Eukaryota</taxon>
        <taxon>Fungi</taxon>
        <taxon>Dikarya</taxon>
        <taxon>Ascomycota</taxon>
        <taxon>Pezizomycotina</taxon>
        <taxon>Sordariomycetes</taxon>
        <taxon>Hypocreomycetidae</taxon>
        <taxon>Hypocreales</taxon>
        <taxon>Nectriaceae</taxon>
        <taxon>Fusarium</taxon>
    </lineage>
</organism>
<feature type="chain" id="PRO_5008603447" description="EF-hand domain-containing protein" evidence="1">
    <location>
        <begin position="27"/>
        <end position="337"/>
    </location>
</feature>
<comment type="caution">
    <text evidence="2">The sequence shown here is derived from an EMBL/GenBank/DDBJ whole genome shotgun (WGS) entry which is preliminary data.</text>
</comment>
<dbReference type="Proteomes" id="UP000091967">
    <property type="component" value="Unassembled WGS sequence"/>
</dbReference>
<accession>A0A1B8AZR7</accession>
<evidence type="ECO:0000313" key="2">
    <source>
        <dbReference type="EMBL" id="OBS25973.1"/>
    </source>
</evidence>
<protein>
    <recommendedName>
        <fullName evidence="4">EF-hand domain-containing protein</fullName>
    </recommendedName>
</protein>
<proteinExistence type="predicted"/>
<evidence type="ECO:0000256" key="1">
    <source>
        <dbReference type="SAM" id="SignalP"/>
    </source>
</evidence>
<dbReference type="EMBL" id="LYXU01000002">
    <property type="protein sequence ID" value="OBS25973.1"/>
    <property type="molecule type" value="Genomic_DNA"/>
</dbReference>
<sequence length="337" mass="37908">MRCHAGPLNWAFIGWLFLGLLQLVDCASVDNKLSHARERIWLWEMYDLFCDIEGPDKQDVIFKQNKNHKWANQRHYSLVNTADGKLTYAEFMADLEKKLSPIDVDKSLVAPNGEGVGKPTTAQAVDALKTKGWAQPMDVDQVTSGRSKNYMELVGRVDKKFQDYFTNLGNDDKWKRRLIETNMRTEKLSNDIVQLRKQEADEWLIKQITRQVDPPNTPNDKKAYGLGINRNDLVINKLTSPVDGATTYERVDLIESYLNKPDALNKQLKAAGVSNGIEGLVKWADNLGNVANKAFANAGPGYSDQNVSHHAAKVVWTDAHKNASNRLGNIKPPSCSR</sequence>
<name>A0A1B8AZR7_FUSPO</name>
<feature type="signal peptide" evidence="1">
    <location>
        <begin position="1"/>
        <end position="26"/>
    </location>
</feature>
<keyword evidence="1" id="KW-0732">Signal</keyword>
<gene>
    <name evidence="2" type="ORF">FPOA_06505</name>
</gene>
<dbReference type="AlphaFoldDB" id="A0A1B8AZR7"/>
<keyword evidence="3" id="KW-1185">Reference proteome</keyword>